<organism evidence="2 3">
    <name type="scientific">Peronospora matthiolae</name>
    <dbReference type="NCBI Taxonomy" id="2874970"/>
    <lineage>
        <taxon>Eukaryota</taxon>
        <taxon>Sar</taxon>
        <taxon>Stramenopiles</taxon>
        <taxon>Oomycota</taxon>
        <taxon>Peronosporomycetes</taxon>
        <taxon>Peronosporales</taxon>
        <taxon>Peronosporaceae</taxon>
        <taxon>Peronospora</taxon>
    </lineage>
</organism>
<feature type="region of interest" description="Disordered" evidence="1">
    <location>
        <begin position="1"/>
        <end position="40"/>
    </location>
</feature>
<evidence type="ECO:0000313" key="3">
    <source>
        <dbReference type="Proteomes" id="UP001162060"/>
    </source>
</evidence>
<dbReference type="Proteomes" id="UP001162060">
    <property type="component" value="Unassembled WGS sequence"/>
</dbReference>
<dbReference type="AlphaFoldDB" id="A0AAV1UR75"/>
<dbReference type="EMBL" id="CAKLBY020000225">
    <property type="protein sequence ID" value="CAK7936791.1"/>
    <property type="molecule type" value="Genomic_DNA"/>
</dbReference>
<name>A0AAV1UR75_9STRA</name>
<reference evidence="2" key="1">
    <citation type="submission" date="2024-01" db="EMBL/GenBank/DDBJ databases">
        <authorList>
            <person name="Webb A."/>
        </authorList>
    </citation>
    <scope>NUCLEOTIDE SEQUENCE</scope>
    <source>
        <strain evidence="2">Pm1</strain>
    </source>
</reference>
<comment type="caution">
    <text evidence="2">The sequence shown here is derived from an EMBL/GenBank/DDBJ whole genome shotgun (WGS) entry which is preliminary data.</text>
</comment>
<protein>
    <submittedName>
        <fullName evidence="2">Uncharacterized protein</fullName>
    </submittedName>
</protein>
<evidence type="ECO:0000313" key="2">
    <source>
        <dbReference type="EMBL" id="CAK7936791.1"/>
    </source>
</evidence>
<accession>A0AAV1UR75</accession>
<evidence type="ECO:0000256" key="1">
    <source>
        <dbReference type="SAM" id="MobiDB-lite"/>
    </source>
</evidence>
<gene>
    <name evidence="2" type="ORF">PM001_LOCUS21941</name>
</gene>
<sequence>MASDAVVDTNVNTTKRRDHVRTPETGSPADALDGKGNDVMASYDDHPGMARASANDDSSERFLDIAAKSIGKPNHRMFWYAADYARLFFVDHRTRSQTLRELELNKKEGWSIFRPTTFYNEGYLEYVTEKCASSVFKHNIACV</sequence>
<proteinExistence type="predicted"/>